<accession>A0A6I4NRZ9</accession>
<dbReference type="InterPro" id="IPR025568">
    <property type="entry name" value="DUF4334"/>
</dbReference>
<protein>
    <submittedName>
        <fullName evidence="3">DUF4334 domain-containing protein</fullName>
    </submittedName>
</protein>
<dbReference type="Proteomes" id="UP000438182">
    <property type="component" value="Unassembled WGS sequence"/>
</dbReference>
<feature type="domain" description="DUF4334" evidence="2">
    <location>
        <begin position="137"/>
        <end position="191"/>
    </location>
</feature>
<reference evidence="3 4" key="1">
    <citation type="submission" date="2019-12" db="EMBL/GenBank/DDBJ databases">
        <authorList>
            <person name="Kim Y.S."/>
        </authorList>
    </citation>
    <scope>NUCLEOTIDE SEQUENCE [LARGE SCALE GENOMIC DNA]</scope>
    <source>
        <strain evidence="3 4">MMS17-SY077</strain>
    </source>
</reference>
<dbReference type="RefSeq" id="WP_160422277.1">
    <property type="nucleotide sequence ID" value="NZ_WSTA01000001.1"/>
</dbReference>
<sequence length="195" mass="21709">MTSTGRNPNAVEAARERRDRLVELERGTSVLAALAFYDELPAVAVGDLLGSWKGSGLPTGNPFDGLLEAYGWHGKRFESADEVHPLVFADARGRTYSVDPARIPLGIAIRFPRFAHHPTVARVFRWLKPVLRTRKPGARARLVEYRGRASGAMLYDALPIVDAFRRVDVDTLVGAMDLRGLDQPFLFVLRRESAR</sequence>
<evidence type="ECO:0000313" key="4">
    <source>
        <dbReference type="Proteomes" id="UP000438182"/>
    </source>
</evidence>
<dbReference type="InterPro" id="IPR025951">
    <property type="entry name" value="GXWXG_dom"/>
</dbReference>
<evidence type="ECO:0000313" key="3">
    <source>
        <dbReference type="EMBL" id="MWB97003.1"/>
    </source>
</evidence>
<dbReference type="Pfam" id="PF14231">
    <property type="entry name" value="GXWXG"/>
    <property type="match status" value="1"/>
</dbReference>
<dbReference type="Gene3D" id="2.40.128.580">
    <property type="entry name" value="GXWXG domain"/>
    <property type="match status" value="1"/>
</dbReference>
<evidence type="ECO:0000259" key="1">
    <source>
        <dbReference type="Pfam" id="PF14231"/>
    </source>
</evidence>
<evidence type="ECO:0000259" key="2">
    <source>
        <dbReference type="Pfam" id="PF14232"/>
    </source>
</evidence>
<gene>
    <name evidence="3" type="ORF">GB864_00300</name>
</gene>
<organism evidence="3 4">
    <name type="scientific">Agromyces seonyuensis</name>
    <dbReference type="NCBI Taxonomy" id="2662446"/>
    <lineage>
        <taxon>Bacteria</taxon>
        <taxon>Bacillati</taxon>
        <taxon>Actinomycetota</taxon>
        <taxon>Actinomycetes</taxon>
        <taxon>Micrococcales</taxon>
        <taxon>Microbacteriaceae</taxon>
        <taxon>Agromyces</taxon>
    </lineage>
</organism>
<feature type="domain" description="GXWXG" evidence="1">
    <location>
        <begin position="35"/>
        <end position="93"/>
    </location>
</feature>
<dbReference type="Pfam" id="PF14232">
    <property type="entry name" value="DUF4334"/>
    <property type="match status" value="1"/>
</dbReference>
<comment type="caution">
    <text evidence="3">The sequence shown here is derived from an EMBL/GenBank/DDBJ whole genome shotgun (WGS) entry which is preliminary data.</text>
</comment>
<dbReference type="EMBL" id="WSTA01000001">
    <property type="protein sequence ID" value="MWB97003.1"/>
    <property type="molecule type" value="Genomic_DNA"/>
</dbReference>
<proteinExistence type="predicted"/>
<name>A0A6I4NRZ9_9MICO</name>
<dbReference type="AlphaFoldDB" id="A0A6I4NRZ9"/>
<keyword evidence="4" id="KW-1185">Reference proteome</keyword>